<feature type="transmembrane region" description="Helical" evidence="1">
    <location>
        <begin position="12"/>
        <end position="34"/>
    </location>
</feature>
<gene>
    <name evidence="2" type="ORF">RchiOBHm_Chr3g0477421</name>
</gene>
<dbReference type="EMBL" id="PDCK01000041">
    <property type="protein sequence ID" value="PRQ44273.1"/>
    <property type="molecule type" value="Genomic_DNA"/>
</dbReference>
<feature type="transmembrane region" description="Helical" evidence="1">
    <location>
        <begin position="73"/>
        <end position="92"/>
    </location>
</feature>
<feature type="transmembrane region" description="Helical" evidence="1">
    <location>
        <begin position="40"/>
        <end position="61"/>
    </location>
</feature>
<evidence type="ECO:0000313" key="2">
    <source>
        <dbReference type="EMBL" id="PRQ44273.1"/>
    </source>
</evidence>
<reference evidence="2 3" key="1">
    <citation type="journal article" date="2018" name="Nat. Genet.">
        <title>The Rosa genome provides new insights in the design of modern roses.</title>
        <authorList>
            <person name="Bendahmane M."/>
        </authorList>
    </citation>
    <scope>NUCLEOTIDE SEQUENCE [LARGE SCALE GENOMIC DNA]</scope>
    <source>
        <strain evidence="3">cv. Old Blush</strain>
    </source>
</reference>
<dbReference type="Gramene" id="PRQ44273">
    <property type="protein sequence ID" value="PRQ44273"/>
    <property type="gene ID" value="RchiOBHm_Chr3g0477421"/>
</dbReference>
<name>A0A2P6RCW4_ROSCH</name>
<evidence type="ECO:0008006" key="4">
    <source>
        <dbReference type="Google" id="ProtNLM"/>
    </source>
</evidence>
<proteinExistence type="predicted"/>
<evidence type="ECO:0000256" key="1">
    <source>
        <dbReference type="SAM" id="Phobius"/>
    </source>
</evidence>
<keyword evidence="1" id="KW-0472">Membrane</keyword>
<evidence type="ECO:0000313" key="3">
    <source>
        <dbReference type="Proteomes" id="UP000238479"/>
    </source>
</evidence>
<keyword evidence="1" id="KW-1133">Transmembrane helix</keyword>
<sequence>MFAKMTSSRISSFLPFSCQILINVLIRILGLRLGEAFPSVFPFASVSFGFLFGFPSLVLSMPTVLGGFARSTSPFWICSIFLGFDLPLFSFIGTHPFHSTVIVFCCGSFKWGLPTSALGEATRVCVSSDANLLDLICSSHPVYPDSFHPVYPVVVPLVSWRKNFGVVTMMIPVISGSLEAGNPEFDMGLPRSFVLEDFCCCFPRRGVVVVLLADLIAAGGVVVRLWADLCSCFFYVGLLGLCIHARRPVGLLCTRTVY</sequence>
<keyword evidence="3" id="KW-1185">Reference proteome</keyword>
<dbReference type="AlphaFoldDB" id="A0A2P6RCW4"/>
<protein>
    <recommendedName>
        <fullName evidence="4">Transmembrane protein</fullName>
    </recommendedName>
</protein>
<accession>A0A2P6RCW4</accession>
<keyword evidence="1" id="KW-0812">Transmembrane</keyword>
<organism evidence="2 3">
    <name type="scientific">Rosa chinensis</name>
    <name type="common">China rose</name>
    <dbReference type="NCBI Taxonomy" id="74649"/>
    <lineage>
        <taxon>Eukaryota</taxon>
        <taxon>Viridiplantae</taxon>
        <taxon>Streptophyta</taxon>
        <taxon>Embryophyta</taxon>
        <taxon>Tracheophyta</taxon>
        <taxon>Spermatophyta</taxon>
        <taxon>Magnoliopsida</taxon>
        <taxon>eudicotyledons</taxon>
        <taxon>Gunneridae</taxon>
        <taxon>Pentapetalae</taxon>
        <taxon>rosids</taxon>
        <taxon>fabids</taxon>
        <taxon>Rosales</taxon>
        <taxon>Rosaceae</taxon>
        <taxon>Rosoideae</taxon>
        <taxon>Rosoideae incertae sedis</taxon>
        <taxon>Rosa</taxon>
    </lineage>
</organism>
<comment type="caution">
    <text evidence="2">The sequence shown here is derived from an EMBL/GenBank/DDBJ whole genome shotgun (WGS) entry which is preliminary data.</text>
</comment>
<dbReference type="Proteomes" id="UP000238479">
    <property type="component" value="Chromosome 3"/>
</dbReference>